<accession>A0ABC9XQF4</accession>
<reference evidence="2 3" key="1">
    <citation type="submission" date="2024-06" db="EMBL/GenBank/DDBJ databases">
        <title>The draft genome of Grus japonensis, version 3.</title>
        <authorList>
            <person name="Nabeshima K."/>
            <person name="Suzuki S."/>
            <person name="Onuma M."/>
        </authorList>
    </citation>
    <scope>NUCLEOTIDE SEQUENCE [LARGE SCALE GENOMIC DNA]</scope>
    <source>
        <strain evidence="2 3">451A</strain>
    </source>
</reference>
<gene>
    <name evidence="2" type="ORF">GRJ2_002445800</name>
</gene>
<proteinExistence type="predicted"/>
<evidence type="ECO:0000313" key="2">
    <source>
        <dbReference type="EMBL" id="GAB0199804.1"/>
    </source>
</evidence>
<keyword evidence="3" id="KW-1185">Reference proteome</keyword>
<dbReference type="Proteomes" id="UP001623348">
    <property type="component" value="Unassembled WGS sequence"/>
</dbReference>
<feature type="transmembrane region" description="Helical" evidence="1">
    <location>
        <begin position="832"/>
        <end position="856"/>
    </location>
</feature>
<dbReference type="Gene3D" id="2.10.50.10">
    <property type="entry name" value="Tumor Necrosis Factor Receptor, subunit A, domain 2"/>
    <property type="match status" value="1"/>
</dbReference>
<organism evidence="2 3">
    <name type="scientific">Grus japonensis</name>
    <name type="common">Japanese crane</name>
    <name type="synonym">Red-crowned crane</name>
    <dbReference type="NCBI Taxonomy" id="30415"/>
    <lineage>
        <taxon>Eukaryota</taxon>
        <taxon>Metazoa</taxon>
        <taxon>Chordata</taxon>
        <taxon>Craniata</taxon>
        <taxon>Vertebrata</taxon>
        <taxon>Euteleostomi</taxon>
        <taxon>Archelosauria</taxon>
        <taxon>Archosauria</taxon>
        <taxon>Dinosauria</taxon>
        <taxon>Saurischia</taxon>
        <taxon>Theropoda</taxon>
        <taxon>Coelurosauria</taxon>
        <taxon>Aves</taxon>
        <taxon>Neognathae</taxon>
        <taxon>Neoaves</taxon>
        <taxon>Gruiformes</taxon>
        <taxon>Gruidae</taxon>
        <taxon>Grus</taxon>
    </lineage>
</organism>
<evidence type="ECO:0000256" key="1">
    <source>
        <dbReference type="SAM" id="Phobius"/>
    </source>
</evidence>
<dbReference type="AlphaFoldDB" id="A0ABC9XQF4"/>
<dbReference type="InterPro" id="IPR039471">
    <property type="entry name" value="CXorf65-like"/>
</dbReference>
<keyword evidence="1" id="KW-0812">Transmembrane</keyword>
<comment type="caution">
    <text evidence="2">The sequence shown here is derived from an EMBL/GenBank/DDBJ whole genome shotgun (WGS) entry which is preliminary data.</text>
</comment>
<protein>
    <submittedName>
        <fullName evidence="2">Zonadhesin-like</fullName>
    </submittedName>
</protein>
<dbReference type="InterPro" id="IPR009030">
    <property type="entry name" value="Growth_fac_rcpt_cys_sf"/>
</dbReference>
<dbReference type="SMART" id="SM01411">
    <property type="entry name" value="Ephrin_rec_like"/>
    <property type="match status" value="3"/>
</dbReference>
<keyword evidence="1" id="KW-1133">Transmembrane helix</keyword>
<name>A0ABC9XQF4_GRUJA</name>
<dbReference type="PANTHER" id="PTHR46104">
    <property type="entry name" value="GENE 9195-RELATED-RELATED"/>
    <property type="match status" value="1"/>
</dbReference>
<sequence length="1235" mass="136068">MAIRAIHIVVCRGAAVLVSIHQRESWSVRNVQRDTSAQMDGADRSLLFRWPCIPSMPRREFQAQRGTSHIKQQLLVLARYVCPTGSSSPHFPSNACPPGTVGNDFNLFDKSQCETCLAGFACMREEPIAWNMVRKWLQTASLVLEGITALSLALLLLKRVVLATSQNVLWRMGIIFSKWSLLARILLLSRFFCPKNSSSFLENECSTGHYCPTGTASATQFPCPKGTYNPQTGSSLMSHCTPCDPGYFCNGTGLVSPTGLCEAGFYCSGGATSPKPPREPVMLGISVILGPHSQIISIVPLDTTVLKALNPQSHAALEASTLTVENGSQQTVSSAQLDTSAVVLEHILLSCALLGTSVCQVPSSVQSIRVRRVPLAPGLVPLVSLTVSPAQQVESSSFGLPGYYCPVRTAVPLPCPEGTLSTLEGAVAPTACKLCPVGRYCRGDANWEPDGFYCLEGSEVPIPCPANTIRDVPGAVKREDCLPCPPGHWCKAGATSCTCHGLNRAFQQSDASCICQAGYVYYDERGKKDPDGNSDQDCQPQVDELCAPGEVRLASTRQCVFPERYDCSPSCGPAGGEINAELGICHCKQYVSAEELCDQLCLLRAPWISLGFGINRELLLRMNEGEVREVANVLGPDEHVQKSQRVHLVLFSPSGVLGFVVSSTDVLDAFLTGDFSSDQSLQKGHRVQRTSSKDIHALPLIPNPVVCLEAGDTILFQLSINSHNRASSHYPVYQKQHLYNSNPSWDFGPFRRLDHLIQETHLNISWFAHVFLESGTYVFRDKTIQEHFLIVTVNEANVGCDPRNVSFQPSSLFQLARHGVLKQQDLNLAPNWAAITAVLFVLGFLIVMLTTLAIVLQPAVPIISPLKSWKPRWRSLGEPHVPPEYILLKDSLQFYQMVGPHASGEGAGFAEKGATRNAEDRFALRVLEDFSVRTLYDKLEDQNLHLASQLAKHRRDVLVFYNGISQQVQNLMNMVQALDSEGLKIFTRQRICSHKPADSSGAAVGVEQFDEHCSNNFQAGAPWQEATELMKTLEMLLGNALYKNVAVKQEMEQKVQGQDVVAVVPSLGSLASENKSEVVEGQDHELSQQYELFSRKDAFFSFPGHEEHDLHLAYLTELEVEGLIAASPLAKTLCEIKQALVNLQQPSDLVNSENEKALCNIQCKVQLLLESIKRCCGCEKEGEIELADENDQVKNLLQNQDHYTPQLLVLREWWLEKYGDYVGLEQWDRAKVLYD</sequence>
<evidence type="ECO:0000313" key="3">
    <source>
        <dbReference type="Proteomes" id="UP001623348"/>
    </source>
</evidence>
<keyword evidence="1" id="KW-0472">Membrane</keyword>
<dbReference type="Pfam" id="PF15874">
    <property type="entry name" value="Il2rg"/>
    <property type="match status" value="1"/>
</dbReference>
<dbReference type="EMBL" id="BAAFJT010000024">
    <property type="protein sequence ID" value="GAB0199804.1"/>
    <property type="molecule type" value="Genomic_DNA"/>
</dbReference>
<dbReference type="PANTHER" id="PTHR46104:SF1">
    <property type="entry name" value="GENE 9195-RELATED"/>
    <property type="match status" value="1"/>
</dbReference>
<dbReference type="SUPFAM" id="SSF57184">
    <property type="entry name" value="Growth factor receptor domain"/>
    <property type="match status" value="2"/>
</dbReference>